<dbReference type="SUPFAM" id="SSF56601">
    <property type="entry name" value="beta-lactamase/transpeptidase-like"/>
    <property type="match status" value="1"/>
</dbReference>
<feature type="domain" description="Penicillin-binding protein transpeptidase" evidence="2">
    <location>
        <begin position="255"/>
        <end position="528"/>
    </location>
</feature>
<gene>
    <name evidence="4" type="ORF">ACFQVC_14635</name>
</gene>
<feature type="region of interest" description="Disordered" evidence="1">
    <location>
        <begin position="465"/>
        <end position="486"/>
    </location>
</feature>
<evidence type="ECO:0000256" key="1">
    <source>
        <dbReference type="SAM" id="MobiDB-lite"/>
    </source>
</evidence>
<dbReference type="InterPro" id="IPR001460">
    <property type="entry name" value="PCN-bd_Tpept"/>
</dbReference>
<evidence type="ECO:0000313" key="5">
    <source>
        <dbReference type="Proteomes" id="UP001596523"/>
    </source>
</evidence>
<accession>A0ABW2JJ37</accession>
<feature type="domain" description="NTF2-like N-terminal transpeptidase" evidence="3">
    <location>
        <begin position="35"/>
        <end position="143"/>
    </location>
</feature>
<evidence type="ECO:0000313" key="4">
    <source>
        <dbReference type="EMBL" id="MFC7305455.1"/>
    </source>
</evidence>
<dbReference type="RefSeq" id="WP_381830816.1">
    <property type="nucleotide sequence ID" value="NZ_JBHTCF010000005.1"/>
</dbReference>
<dbReference type="InterPro" id="IPR007887">
    <property type="entry name" value="MecA_N"/>
</dbReference>
<dbReference type="Pfam" id="PF05223">
    <property type="entry name" value="MecA_N"/>
    <property type="match status" value="1"/>
</dbReference>
<protein>
    <submittedName>
        <fullName evidence="4">Penicillin-binding transpeptidase domain-containing protein</fullName>
    </submittedName>
</protein>
<feature type="region of interest" description="Disordered" evidence="1">
    <location>
        <begin position="209"/>
        <end position="232"/>
    </location>
</feature>
<evidence type="ECO:0000259" key="2">
    <source>
        <dbReference type="Pfam" id="PF00905"/>
    </source>
</evidence>
<dbReference type="Proteomes" id="UP001596523">
    <property type="component" value="Unassembled WGS sequence"/>
</dbReference>
<dbReference type="InterPro" id="IPR012338">
    <property type="entry name" value="Beta-lactam/transpept-like"/>
</dbReference>
<name>A0ABW2JJ37_9ACTN</name>
<dbReference type="Gene3D" id="3.40.710.10">
    <property type="entry name" value="DD-peptidase/beta-lactamase superfamily"/>
    <property type="match status" value="1"/>
</dbReference>
<sequence length="532" mass="54510">MALAVLGGGGYGAYQVAFGGGDGSDGAQDAEVAAAREQVQKFLDAWAENKPALAGKFTDTPAGAESLIRSVMTNLKPERAELVAAAGEKRDSGEVSVPFRVRLGIPSAGELAYNSRASVVKRSGTWTVAFGTPLVHPELAPGQTLALKSSGRRAPVLDAEGDDLRAPSLRGLVDGDGKGISGLEARYDKELSGGGSGRAVVIADRASGRPVTDLAPTGEGRRKGGREGTPIRTTIDPKVQEAAADALEGVGKNAAIVAVEPSTGHVLAVANKPGTGLNRGLAGQYPPGSTFKVVTAAALLKSGLGPGDAAACPKFAEVDGQRFENQNRFTLPAGSTFRDSFAHSCNTFFVGARDRVAGSVLPETAKAFGIGGHWDTGAGGYSGSVPVPRTDNELAAAALGQARVEASPLVMASIAATVKDGTFKQPVLVPGQVKNRHAAPSRLGPEVLSGLREMMRATVTEGAGHALRGVPGEPHAKTGTAEYGTAKPPRTHAWMIGYQGRDDLAWSVFLEDGGSGGSDAGPVAARFLRNLA</sequence>
<dbReference type="InterPro" id="IPR050515">
    <property type="entry name" value="Beta-lactam/transpept"/>
</dbReference>
<dbReference type="PANTHER" id="PTHR30627">
    <property type="entry name" value="PEPTIDOGLYCAN D,D-TRANSPEPTIDASE"/>
    <property type="match status" value="1"/>
</dbReference>
<evidence type="ECO:0000259" key="3">
    <source>
        <dbReference type="Pfam" id="PF05223"/>
    </source>
</evidence>
<proteinExistence type="predicted"/>
<reference evidence="5" key="1">
    <citation type="journal article" date="2019" name="Int. J. Syst. Evol. Microbiol.">
        <title>The Global Catalogue of Microorganisms (GCM) 10K type strain sequencing project: providing services to taxonomists for standard genome sequencing and annotation.</title>
        <authorList>
            <consortium name="The Broad Institute Genomics Platform"/>
            <consortium name="The Broad Institute Genome Sequencing Center for Infectious Disease"/>
            <person name="Wu L."/>
            <person name="Ma J."/>
        </authorList>
    </citation>
    <scope>NUCLEOTIDE SEQUENCE [LARGE SCALE GENOMIC DNA]</scope>
    <source>
        <strain evidence="5">SYNS20</strain>
    </source>
</reference>
<dbReference type="Pfam" id="PF00905">
    <property type="entry name" value="Transpeptidase"/>
    <property type="match status" value="1"/>
</dbReference>
<dbReference type="PANTHER" id="PTHR30627:SF24">
    <property type="entry name" value="PENICILLIN-BINDING PROTEIN 4B"/>
    <property type="match status" value="1"/>
</dbReference>
<dbReference type="EMBL" id="JBHTCF010000005">
    <property type="protein sequence ID" value="MFC7305455.1"/>
    <property type="molecule type" value="Genomic_DNA"/>
</dbReference>
<comment type="caution">
    <text evidence="4">The sequence shown here is derived from an EMBL/GenBank/DDBJ whole genome shotgun (WGS) entry which is preliminary data.</text>
</comment>
<keyword evidence="5" id="KW-1185">Reference proteome</keyword>
<organism evidence="4 5">
    <name type="scientific">Streptomyces monticola</name>
    <dbReference type="NCBI Taxonomy" id="2666263"/>
    <lineage>
        <taxon>Bacteria</taxon>
        <taxon>Bacillati</taxon>
        <taxon>Actinomycetota</taxon>
        <taxon>Actinomycetes</taxon>
        <taxon>Kitasatosporales</taxon>
        <taxon>Streptomycetaceae</taxon>
        <taxon>Streptomyces</taxon>
    </lineage>
</organism>